<evidence type="ECO:0000313" key="2">
    <source>
        <dbReference type="EMBL" id="CAK9067577.1"/>
    </source>
</evidence>
<comment type="caution">
    <text evidence="2">The sequence shown here is derived from an EMBL/GenBank/DDBJ whole genome shotgun (WGS) entry which is preliminary data.</text>
</comment>
<accession>A0ABP0NXY1</accession>
<proteinExistence type="predicted"/>
<keyword evidence="3" id="KW-1185">Reference proteome</keyword>
<name>A0ABP0NXY1_9DINO</name>
<dbReference type="Proteomes" id="UP001642464">
    <property type="component" value="Unassembled WGS sequence"/>
</dbReference>
<gene>
    <name evidence="2" type="ORF">SCF082_LOCUS34188</name>
</gene>
<evidence type="ECO:0000313" key="3">
    <source>
        <dbReference type="Proteomes" id="UP001642464"/>
    </source>
</evidence>
<sequence>MATPCARSLKPARARCSCGSGAEVGSFRVRWKPQSEMEAAGRVPRGVGVSHEVSDPPMPKSKSSLCLIKWTFGLYLRVEFGVLGATHKVNSGSVSSFGCKNLMLI</sequence>
<dbReference type="EMBL" id="CAXAMM010031112">
    <property type="protein sequence ID" value="CAK9067577.1"/>
    <property type="molecule type" value="Genomic_DNA"/>
</dbReference>
<protein>
    <submittedName>
        <fullName evidence="2">Uncharacterized protein</fullName>
    </submittedName>
</protein>
<feature type="region of interest" description="Disordered" evidence="1">
    <location>
        <begin position="39"/>
        <end position="61"/>
    </location>
</feature>
<reference evidence="2 3" key="1">
    <citation type="submission" date="2024-02" db="EMBL/GenBank/DDBJ databases">
        <authorList>
            <person name="Chen Y."/>
            <person name="Shah S."/>
            <person name="Dougan E. K."/>
            <person name="Thang M."/>
            <person name="Chan C."/>
        </authorList>
    </citation>
    <scope>NUCLEOTIDE SEQUENCE [LARGE SCALE GENOMIC DNA]</scope>
</reference>
<evidence type="ECO:0000256" key="1">
    <source>
        <dbReference type="SAM" id="MobiDB-lite"/>
    </source>
</evidence>
<organism evidence="2 3">
    <name type="scientific">Durusdinium trenchii</name>
    <dbReference type="NCBI Taxonomy" id="1381693"/>
    <lineage>
        <taxon>Eukaryota</taxon>
        <taxon>Sar</taxon>
        <taxon>Alveolata</taxon>
        <taxon>Dinophyceae</taxon>
        <taxon>Suessiales</taxon>
        <taxon>Symbiodiniaceae</taxon>
        <taxon>Durusdinium</taxon>
    </lineage>
</organism>